<dbReference type="Proteomes" id="UP000230119">
    <property type="component" value="Unassembled WGS sequence"/>
</dbReference>
<dbReference type="NCBIfam" id="TIGR01549">
    <property type="entry name" value="HAD-SF-IA-v1"/>
    <property type="match status" value="1"/>
</dbReference>
<protein>
    <submittedName>
        <fullName evidence="1">Uncharacterized protein</fullName>
    </submittedName>
</protein>
<dbReference type="InterPro" id="IPR041492">
    <property type="entry name" value="HAD_2"/>
</dbReference>
<evidence type="ECO:0000313" key="2">
    <source>
        <dbReference type="Proteomes" id="UP000230119"/>
    </source>
</evidence>
<dbReference type="InterPro" id="IPR006439">
    <property type="entry name" value="HAD-SF_hydro_IA"/>
</dbReference>
<accession>A0A2M7BTH1</accession>
<dbReference type="Pfam" id="PF13419">
    <property type="entry name" value="HAD_2"/>
    <property type="match status" value="1"/>
</dbReference>
<dbReference type="SUPFAM" id="SSF56784">
    <property type="entry name" value="HAD-like"/>
    <property type="match status" value="1"/>
</dbReference>
<name>A0A2M7BTH1_9BACT</name>
<dbReference type="EMBL" id="PEVA01000036">
    <property type="protein sequence ID" value="PIV08788.1"/>
    <property type="molecule type" value="Genomic_DNA"/>
</dbReference>
<evidence type="ECO:0000313" key="1">
    <source>
        <dbReference type="EMBL" id="PIV08788.1"/>
    </source>
</evidence>
<sequence>MQKEQFEQFFENIITLESVLLTKPNTYGFSMIYNSNNSKRDYLMIWDSENDKIMAKNAGIDFFKIDYFTRQQAP</sequence>
<dbReference type="AlphaFoldDB" id="A0A2M7BTH1"/>
<dbReference type="CDD" id="cd01427">
    <property type="entry name" value="HAD_like"/>
    <property type="match status" value="1"/>
</dbReference>
<reference evidence="2" key="1">
    <citation type="submission" date="2017-09" db="EMBL/GenBank/DDBJ databases">
        <title>Depth-based differentiation of microbial function through sediment-hosted aquifers and enrichment of novel symbionts in the deep terrestrial subsurface.</title>
        <authorList>
            <person name="Probst A.J."/>
            <person name="Ladd B."/>
            <person name="Jarett J.K."/>
            <person name="Geller-Mcgrath D.E."/>
            <person name="Sieber C.M.K."/>
            <person name="Emerson J.B."/>
            <person name="Anantharaman K."/>
            <person name="Thomas B.C."/>
            <person name="Malmstrom R."/>
            <person name="Stieglmeier M."/>
            <person name="Klingl A."/>
            <person name="Woyke T."/>
            <person name="Ryan C.M."/>
            <person name="Banfield J.F."/>
        </authorList>
    </citation>
    <scope>NUCLEOTIDE SEQUENCE [LARGE SCALE GENOMIC DNA]</scope>
</reference>
<organism evidence="1 2">
    <name type="scientific">Candidatus Roizmanbacteria bacterium CG03_land_8_20_14_0_80_39_12</name>
    <dbReference type="NCBI Taxonomy" id="1974847"/>
    <lineage>
        <taxon>Bacteria</taxon>
        <taxon>Candidatus Roizmaniibacteriota</taxon>
    </lineage>
</organism>
<proteinExistence type="predicted"/>
<gene>
    <name evidence="1" type="ORF">COS52_00895</name>
</gene>
<dbReference type="Gene3D" id="3.40.50.1000">
    <property type="entry name" value="HAD superfamily/HAD-like"/>
    <property type="match status" value="1"/>
</dbReference>
<comment type="caution">
    <text evidence="1">The sequence shown here is derived from an EMBL/GenBank/DDBJ whole genome shotgun (WGS) entry which is preliminary data.</text>
</comment>
<dbReference type="InterPro" id="IPR023214">
    <property type="entry name" value="HAD_sf"/>
</dbReference>
<dbReference type="InterPro" id="IPR036412">
    <property type="entry name" value="HAD-like_sf"/>
</dbReference>